<feature type="region of interest" description="Disordered" evidence="1">
    <location>
        <begin position="138"/>
        <end position="162"/>
    </location>
</feature>
<dbReference type="EMBL" id="JAJVCY010000109">
    <property type="protein sequence ID" value="MCV3290963.1"/>
    <property type="molecule type" value="Genomic_DNA"/>
</dbReference>
<comment type="caution">
    <text evidence="2">The sequence shown here is derived from an EMBL/GenBank/DDBJ whole genome shotgun (WGS) entry which is preliminary data.</text>
</comment>
<dbReference type="Proteomes" id="UP001208651">
    <property type="component" value="Unassembled WGS sequence"/>
</dbReference>
<organism evidence="2 3">
    <name type="scientific">Aeromonas media</name>
    <dbReference type="NCBI Taxonomy" id="651"/>
    <lineage>
        <taxon>Bacteria</taxon>
        <taxon>Pseudomonadati</taxon>
        <taxon>Pseudomonadota</taxon>
        <taxon>Gammaproteobacteria</taxon>
        <taxon>Aeromonadales</taxon>
        <taxon>Aeromonadaceae</taxon>
        <taxon>Aeromonas</taxon>
    </lineage>
</organism>
<dbReference type="SUPFAM" id="SSF49899">
    <property type="entry name" value="Concanavalin A-like lectins/glucanases"/>
    <property type="match status" value="1"/>
</dbReference>
<protein>
    <recommendedName>
        <fullName evidence="4">Minor tail protein</fullName>
    </recommendedName>
</protein>
<proteinExistence type="predicted"/>
<evidence type="ECO:0008006" key="4">
    <source>
        <dbReference type="Google" id="ProtNLM"/>
    </source>
</evidence>
<dbReference type="RefSeq" id="WP_263686706.1">
    <property type="nucleotide sequence ID" value="NZ_JAJVCY010000109.1"/>
</dbReference>
<gene>
    <name evidence="2" type="ORF">LZT28_22565</name>
</gene>
<reference evidence="2" key="1">
    <citation type="submission" date="2022-01" db="EMBL/GenBank/DDBJ databases">
        <title>Comparison of Fish pathogen Aeromonas spp.</title>
        <authorList>
            <person name="Dubey S."/>
            <person name="Sorum H."/>
            <person name="Munangandu H.M."/>
        </authorList>
    </citation>
    <scope>NUCLEOTIDE SEQUENCE</scope>
    <source>
        <strain evidence="2">SD/21-15</strain>
    </source>
</reference>
<sequence length="557" mass="58622">MAGLWQRTGNVTVTNGSKTITGFGTKWKTGTLPIQKGHAFYGPDNAAYEVDTVVSDTEIFLVDTYRGGTLANQPYRIDITRTSTISQFAADLASLVAKYRSWFDGMMTWLTGSGDVAILNPDTGANVTIPSWKKVTSEGEGQAARAKVEADRSKTEADRSGTEADRAAGIVALAALPLPDVWAPLSDSLRMITGYGRDVLVGSDVVARMVNFSRSTTATYIGKDGLLKTAAANEPRFEKEGLLLEGQSVNLIKSSNSLPLGQLGAGVSPVATAGQLDPMGGTSAVKVTLSRTAPGPSNRSFIGSGGYPTAVFDITAVNTMSVWLRAISPTPVTLQMRIAGVSSIITVTSEWKRFSLTRPANHGNQVDGTVYFACLQDDSLLSADIVYFGGQLEQLPFASSYIPTAGAAVTRAADIVTIPWAMNINPATVTVALNYDLAGLNLLQRIIEYASAVNPRYLVQMSAAGFMESFAGASAVAVSSAPYGAGSTMVAATSRTRHAFKLSGNAILSATPDGPAQATTVMSIGSGISGGAPIYGHVRNLRIWHRTLTDDQIKAIA</sequence>
<dbReference type="InterPro" id="IPR013320">
    <property type="entry name" value="ConA-like_dom_sf"/>
</dbReference>
<feature type="compositionally biased region" description="Basic and acidic residues" evidence="1">
    <location>
        <begin position="146"/>
        <end position="162"/>
    </location>
</feature>
<accession>A0AAW5RUK8</accession>
<evidence type="ECO:0000313" key="2">
    <source>
        <dbReference type="EMBL" id="MCV3290963.1"/>
    </source>
</evidence>
<evidence type="ECO:0000256" key="1">
    <source>
        <dbReference type="SAM" id="MobiDB-lite"/>
    </source>
</evidence>
<evidence type="ECO:0000313" key="3">
    <source>
        <dbReference type="Proteomes" id="UP001208651"/>
    </source>
</evidence>
<name>A0AAW5RUK8_AERME</name>
<dbReference type="AlphaFoldDB" id="A0AAW5RUK8"/>